<gene>
    <name evidence="7" type="primary">LOC115623341</name>
</gene>
<dbReference type="Proteomes" id="UP000504634">
    <property type="component" value="Unplaced"/>
</dbReference>
<keyword evidence="2" id="KW-0963">Cytoplasm</keyword>
<feature type="coiled-coil region" evidence="4">
    <location>
        <begin position="48"/>
        <end position="132"/>
    </location>
</feature>
<dbReference type="GO" id="GO:0006915">
    <property type="term" value="P:apoptotic process"/>
    <property type="evidence" value="ECO:0007669"/>
    <property type="project" value="TreeGrafter"/>
</dbReference>
<evidence type="ECO:0000256" key="1">
    <source>
        <dbReference type="ARBA" id="ARBA00004245"/>
    </source>
</evidence>
<dbReference type="GO" id="GO:0045095">
    <property type="term" value="C:keratin filament"/>
    <property type="evidence" value="ECO:0007669"/>
    <property type="project" value="TreeGrafter"/>
</dbReference>
<keyword evidence="6" id="KW-1185">Reference proteome</keyword>
<protein>
    <submittedName>
        <fullName evidence="7">Trichoplein keratin filament-binding protein</fullName>
    </submittedName>
</protein>
<evidence type="ECO:0000313" key="6">
    <source>
        <dbReference type="Proteomes" id="UP000504634"/>
    </source>
</evidence>
<organism evidence="6 7">
    <name type="scientific">Drosophila lebanonensis</name>
    <name type="common">Fruit fly</name>
    <name type="synonym">Scaptodrosophila lebanonensis</name>
    <dbReference type="NCBI Taxonomy" id="7225"/>
    <lineage>
        <taxon>Eukaryota</taxon>
        <taxon>Metazoa</taxon>
        <taxon>Ecdysozoa</taxon>
        <taxon>Arthropoda</taxon>
        <taxon>Hexapoda</taxon>
        <taxon>Insecta</taxon>
        <taxon>Pterygota</taxon>
        <taxon>Neoptera</taxon>
        <taxon>Endopterygota</taxon>
        <taxon>Diptera</taxon>
        <taxon>Brachycera</taxon>
        <taxon>Muscomorpha</taxon>
        <taxon>Ephydroidea</taxon>
        <taxon>Drosophilidae</taxon>
        <taxon>Scaptodrosophila</taxon>
    </lineage>
</organism>
<evidence type="ECO:0000256" key="3">
    <source>
        <dbReference type="ARBA" id="ARBA00023212"/>
    </source>
</evidence>
<dbReference type="PANTHER" id="PTHR31183:SF2">
    <property type="entry name" value="TRICHOPLEIN KERATIN FILAMENT-BINDING PROTEIN"/>
    <property type="match status" value="1"/>
</dbReference>
<feature type="coiled-coil region" evidence="4">
    <location>
        <begin position="170"/>
        <end position="263"/>
    </location>
</feature>
<keyword evidence="7" id="KW-0416">Keratin</keyword>
<sequence>MSVPLNYQHAQYAMRRELEHNRVQAVEERNRYYDHWGKVTTRFDSWTNKEYYNNAEKKIQQKQSLEEKQRQLAERRSKLRSMLDSENDCYDCEMGRKGRSRQTNNLETLTRVNQSLKEREQLKRKLELEAKLYGRWRHGVDDDKLLYQSKSDNQVLAKLNWLDKQIEQQQQREQEEALATERQLQLQQERSRTELAQKERQLIREQEIKEIRALQEKHMSELKRRQEQSDKLKEEERHLRVFLEELKKELQLIEQSTALVLQRPDFGQAFNLKKIKVFVRNRSETYRKQIALCINLLQRVKNYSTKPEAVQQLIGKYKAQQDAEISASAQIDTMYESEAKYNLQRCEETWREQNLQRYGEIKKLIEAENNALSALLTENMTQQQEIIELRSTHLTGIENSNKQLEQLTQEAAASPRATSSGESIPQTAVEPETELLIQPSNSCIELANAELPPKLTNSFSNLNLDCWQNLPSVRGGIDVESTRLNKTRSMNVVNPTNAVPPKFARKRVAWT</sequence>
<accession>A0A6J2T9D1</accession>
<dbReference type="AlphaFoldDB" id="A0A6J2T9D1"/>
<dbReference type="OrthoDB" id="6431598at2759"/>
<dbReference type="PANTHER" id="PTHR31183">
    <property type="entry name" value="TRICHOPLEIN KERATIN FILAMENT-BINDING PROTEIN FAMILY MEMBER"/>
    <property type="match status" value="1"/>
</dbReference>
<proteinExistence type="predicted"/>
<reference evidence="7" key="1">
    <citation type="submission" date="2025-08" db="UniProtKB">
        <authorList>
            <consortium name="RefSeq"/>
        </authorList>
    </citation>
    <scope>IDENTIFICATION</scope>
    <source>
        <strain evidence="7">11010-0011.00</strain>
        <tissue evidence="7">Whole body</tissue>
    </source>
</reference>
<dbReference type="RefSeq" id="XP_030373476.1">
    <property type="nucleotide sequence ID" value="XM_030517616.1"/>
</dbReference>
<dbReference type="GeneID" id="115623341"/>
<keyword evidence="3" id="KW-0206">Cytoskeleton</keyword>
<evidence type="ECO:0000256" key="5">
    <source>
        <dbReference type="SAM" id="MobiDB-lite"/>
    </source>
</evidence>
<name>A0A6J2T9D1_DROLE</name>
<feature type="compositionally biased region" description="Polar residues" evidence="5">
    <location>
        <begin position="407"/>
        <end position="426"/>
    </location>
</feature>
<keyword evidence="4" id="KW-0175">Coiled coil</keyword>
<feature type="region of interest" description="Disordered" evidence="5">
    <location>
        <begin position="407"/>
        <end position="428"/>
    </location>
</feature>
<evidence type="ECO:0000256" key="2">
    <source>
        <dbReference type="ARBA" id="ARBA00022490"/>
    </source>
</evidence>
<evidence type="ECO:0000256" key="4">
    <source>
        <dbReference type="SAM" id="Coils"/>
    </source>
</evidence>
<evidence type="ECO:0000313" key="7">
    <source>
        <dbReference type="RefSeq" id="XP_030373476.1"/>
    </source>
</evidence>
<dbReference type="InterPro" id="IPR043596">
    <property type="entry name" value="CFAP53/TCHP"/>
</dbReference>
<comment type="subcellular location">
    <subcellularLocation>
        <location evidence="1">Cytoplasm</location>
        <location evidence="1">Cytoskeleton</location>
    </subcellularLocation>
</comment>